<organism evidence="2 3">
    <name type="scientific">Ruegeria arenilitoris</name>
    <dbReference type="NCBI Taxonomy" id="1173585"/>
    <lineage>
        <taxon>Bacteria</taxon>
        <taxon>Pseudomonadati</taxon>
        <taxon>Pseudomonadota</taxon>
        <taxon>Alphaproteobacteria</taxon>
        <taxon>Rhodobacterales</taxon>
        <taxon>Roseobacteraceae</taxon>
        <taxon>Ruegeria</taxon>
    </lineage>
</organism>
<dbReference type="OrthoDB" id="7708466at2"/>
<evidence type="ECO:0000256" key="1">
    <source>
        <dbReference type="SAM" id="SignalP"/>
    </source>
</evidence>
<accession>A0A238KXL3</accession>
<keyword evidence="1" id="KW-0732">Signal</keyword>
<sequence>MRLLDFKPVLAGLILLPSIGTADEAADQMAQDALPLMYHTCASVIEEADGNDEYVFDVVRKMTALSLYNRQVDIEEFASSDEEKAKLREAFLSALTEGCAGDEDALLGGVVDDAVRSTLGL</sequence>
<reference evidence="3" key="1">
    <citation type="submission" date="2017-05" db="EMBL/GenBank/DDBJ databases">
        <authorList>
            <person name="Rodrigo-Torres L."/>
            <person name="Arahal R. D."/>
            <person name="Lucena T."/>
        </authorList>
    </citation>
    <scope>NUCLEOTIDE SEQUENCE [LARGE SCALE GENOMIC DNA]</scope>
    <source>
        <strain evidence="3">CECT 8715</strain>
    </source>
</reference>
<evidence type="ECO:0000313" key="3">
    <source>
        <dbReference type="Proteomes" id="UP000202485"/>
    </source>
</evidence>
<dbReference type="EMBL" id="FXYG01000004">
    <property type="protein sequence ID" value="SMX47574.1"/>
    <property type="molecule type" value="Genomic_DNA"/>
</dbReference>
<gene>
    <name evidence="2" type="ORF">RUA8715_03122</name>
</gene>
<evidence type="ECO:0000313" key="2">
    <source>
        <dbReference type="EMBL" id="SMX47574.1"/>
    </source>
</evidence>
<keyword evidence="3" id="KW-1185">Reference proteome</keyword>
<dbReference type="Proteomes" id="UP000202485">
    <property type="component" value="Unassembled WGS sequence"/>
</dbReference>
<dbReference type="AlphaFoldDB" id="A0A238KXL3"/>
<feature type="chain" id="PRO_5012330834" evidence="1">
    <location>
        <begin position="23"/>
        <end position="121"/>
    </location>
</feature>
<feature type="signal peptide" evidence="1">
    <location>
        <begin position="1"/>
        <end position="22"/>
    </location>
</feature>
<proteinExistence type="predicted"/>
<name>A0A238KXL3_9RHOB</name>
<protein>
    <submittedName>
        <fullName evidence="2">Uncharacterized protein</fullName>
    </submittedName>
</protein>
<dbReference type="RefSeq" id="WP_093965024.1">
    <property type="nucleotide sequence ID" value="NZ_FXYG01000004.1"/>
</dbReference>